<dbReference type="EMBL" id="CNFU01000344">
    <property type="protein sequence ID" value="CKR66180.1"/>
    <property type="molecule type" value="Genomic_DNA"/>
</dbReference>
<reference evidence="15 16" key="2">
    <citation type="submission" date="2015-03" db="EMBL/GenBank/DDBJ databases">
        <authorList>
            <consortium name="Pathogen Informatics"/>
        </authorList>
    </citation>
    <scope>NUCLEOTIDE SEQUENCE [LARGE SCALE GENOMIC DNA]</scope>
    <source>
        <strain evidence="8 19">Bir 172</strain>
        <strain evidence="6 22">Bir 185</strain>
        <strain evidence="7 20">Bir 187</strain>
        <strain evidence="5 16">C09601061</strain>
        <strain evidence="4 17">H09601792</strain>
        <strain evidence="15">K00500041</strain>
        <strain evidence="11 18">P00601463</strain>
    </source>
</reference>
<protein>
    <submittedName>
        <fullName evidence="12">DUF732 domain-containing protein</fullName>
    </submittedName>
    <submittedName>
        <fullName evidence="9 10">Secreted protein</fullName>
    </submittedName>
</protein>
<evidence type="ECO:0000313" key="6">
    <source>
        <dbReference type="EMBL" id="CKR38895.1"/>
    </source>
</evidence>
<evidence type="ECO:0000313" key="15">
    <source>
        <dbReference type="Proteomes" id="UP000038802"/>
    </source>
</evidence>
<dbReference type="EMBL" id="CGCX01000112">
    <property type="protein sequence ID" value="CFR67387.1"/>
    <property type="molecule type" value="Genomic_DNA"/>
</dbReference>
<keyword evidence="2" id="KW-0812">Transmembrane</keyword>
<reference evidence="14 24" key="6">
    <citation type="submission" date="2018-08" db="EMBL/GenBank/DDBJ databases">
        <authorList>
            <person name="Fokvardsen B D."/>
            <person name="Norman A."/>
        </authorList>
    </citation>
    <scope>NUCLEOTIDE SEQUENCE [LARGE SCALE GENOMIC DNA]</scope>
    <source>
        <strain evidence="14 24">DKC2</strain>
    </source>
</reference>
<evidence type="ECO:0000313" key="18">
    <source>
        <dbReference type="Proteomes" id="UP000048600"/>
    </source>
</evidence>
<evidence type="ECO:0000313" key="11">
    <source>
        <dbReference type="EMBL" id="COW25486.1"/>
    </source>
</evidence>
<evidence type="ECO:0000313" key="7">
    <source>
        <dbReference type="EMBL" id="CKR66180.1"/>
    </source>
</evidence>
<dbReference type="EMBL" id="CHKL01000197">
    <property type="protein sequence ID" value="COW25486.1"/>
    <property type="molecule type" value="Genomic_DNA"/>
</dbReference>
<dbReference type="Proteomes" id="UP000048948">
    <property type="component" value="Unassembled WGS sequence"/>
</dbReference>
<evidence type="ECO:0000313" key="12">
    <source>
        <dbReference type="EMBL" id="MBP0683680.1"/>
    </source>
</evidence>
<dbReference type="EMBL" id="CNGE01000118">
    <property type="protein sequence ID" value="CKR92935.1"/>
    <property type="molecule type" value="Genomic_DNA"/>
</dbReference>
<organism evidence="10 15">
    <name type="scientific">Mycobacterium tuberculosis</name>
    <dbReference type="NCBI Taxonomy" id="1773"/>
    <lineage>
        <taxon>Bacteria</taxon>
        <taxon>Bacillati</taxon>
        <taxon>Actinomycetota</taxon>
        <taxon>Actinomycetes</taxon>
        <taxon>Mycobacteriales</taxon>
        <taxon>Mycobacteriaceae</taxon>
        <taxon>Mycobacterium</taxon>
        <taxon>Mycobacterium tuberculosis complex</taxon>
    </lineage>
</organism>
<dbReference type="GeneID" id="45427060"/>
<dbReference type="Proteomes" id="UP000300237">
    <property type="component" value="Chromosome"/>
</dbReference>
<keyword evidence="2" id="KW-0472">Membrane</keyword>
<dbReference type="PATRIC" id="fig|1773.206.peg.515"/>
<dbReference type="EMBL" id="CNFT01000227">
    <property type="protein sequence ID" value="CKR38895.1"/>
    <property type="molecule type" value="Genomic_DNA"/>
</dbReference>
<dbReference type="Proteomes" id="UP000050139">
    <property type="component" value="Unassembled WGS sequence"/>
</dbReference>
<dbReference type="EMBL" id="CSAE01000169">
    <property type="protein sequence ID" value="COV65778.1"/>
    <property type="molecule type" value="Genomic_DNA"/>
</dbReference>
<dbReference type="EMBL" id="LWDQ01000001">
    <property type="protein sequence ID" value="OMH61011.1"/>
    <property type="molecule type" value="Genomic_DNA"/>
</dbReference>
<dbReference type="STRING" id="115862.BBG46_15995"/>
<dbReference type="EMBL" id="CFOH01000488">
    <property type="protein sequence ID" value="CFE58587.1"/>
    <property type="molecule type" value="Genomic_DNA"/>
</dbReference>
<proteinExistence type="predicted"/>
<evidence type="ECO:0000313" key="4">
    <source>
        <dbReference type="EMBL" id="CFE58587.1"/>
    </source>
</evidence>
<evidence type="ECO:0000259" key="3">
    <source>
        <dbReference type="Pfam" id="PF05305"/>
    </source>
</evidence>
<evidence type="ECO:0000313" key="24">
    <source>
        <dbReference type="Proteomes" id="UP000300237"/>
    </source>
</evidence>
<evidence type="ECO:0000313" key="19">
    <source>
        <dbReference type="Proteomes" id="UP000048948"/>
    </source>
</evidence>
<accession>A0A0E8VUH0</accession>
<dbReference type="Proteomes" id="UP000038802">
    <property type="component" value="Unassembled WGS sequence"/>
</dbReference>
<dbReference type="Pfam" id="PF05305">
    <property type="entry name" value="DUF732"/>
    <property type="match status" value="1"/>
</dbReference>
<reference evidence="9 21" key="3">
    <citation type="submission" date="2015-03" db="EMBL/GenBank/DDBJ databases">
        <authorList>
            <consortium name="Pathogen Informatics"/>
            <person name="Murphy D."/>
        </authorList>
    </citation>
    <scope>NUCLEOTIDE SEQUENCE [LARGE SCALE GENOMIC DNA]</scope>
    <source>
        <strain evidence="9 21">0268S</strain>
    </source>
</reference>
<evidence type="ECO:0000313" key="16">
    <source>
        <dbReference type="Proteomes" id="UP000046680"/>
    </source>
</evidence>
<dbReference type="OMA" id="ISMRTYC"/>
<evidence type="ECO:0000313" key="23">
    <source>
        <dbReference type="Proteomes" id="UP000189452"/>
    </source>
</evidence>
<evidence type="ECO:0000313" key="9">
    <source>
        <dbReference type="EMBL" id="CLW39600.1"/>
    </source>
</evidence>
<dbReference type="Proteomes" id="UP000671119">
    <property type="component" value="Unassembled WGS sequence"/>
</dbReference>
<dbReference type="Proteomes" id="UP000046947">
    <property type="component" value="Unassembled WGS sequence"/>
</dbReference>
<evidence type="ECO:0000313" key="25">
    <source>
        <dbReference type="Proteomes" id="UP000671119"/>
    </source>
</evidence>
<dbReference type="AlphaFoldDB" id="A0A0E8VUH0"/>
<reference evidence="12 25" key="7">
    <citation type="submission" date="2021-03" db="EMBL/GenBank/DDBJ databases">
        <title>Whole Genome Sequencing of Mycobacterium tuberculosis clinical isolates from Arunachal Pradesh, India.</title>
        <authorList>
            <person name="Singh S."/>
            <person name="Mudliar S.R."/>
            <person name="Kulsum U."/>
            <person name="Rufai S.B."/>
            <person name="Singh P.K."/>
            <person name="Umpo M."/>
            <person name="Nyori M."/>
        </authorList>
    </citation>
    <scope>NUCLEOTIDE SEQUENCE [LARGE SCALE GENOMIC DNA]</scope>
    <source>
        <strain evidence="12 25">OMICS/BPL/0142/20/SP</strain>
    </source>
</reference>
<reference evidence="13 23" key="4">
    <citation type="submission" date="2016-04" db="EMBL/GenBank/DDBJ databases">
        <authorList>
            <person name="Bigi M."/>
            <person name="Bigi F."/>
            <person name="Soria M.A."/>
        </authorList>
    </citation>
    <scope>NUCLEOTIDE SEQUENCE [LARGE SCALE GENOMIC DNA]</scope>
    <source>
        <strain evidence="13 23">6548</strain>
    </source>
</reference>
<gene>
    <name evidence="13" type="ORF">A4S10_03198</name>
    <name evidence="14" type="ORF">DKC2_3257</name>
    <name evidence="5" type="ORF">ERS007657_00504</name>
    <name evidence="4" type="ORF">ERS007688_02715</name>
    <name evidence="10" type="ORF">ERS007703_01810</name>
    <name evidence="11" type="ORF">ERS007741_01972</name>
    <name evidence="8" type="ORF">ERS027646_00957</name>
    <name evidence="6" type="ORF">ERS027659_01291</name>
    <name evidence="7" type="ORF">ERS027661_01854</name>
    <name evidence="9" type="ORF">ERS094118_02476</name>
    <name evidence="12" type="ORF">J8J21_11175</name>
</gene>
<dbReference type="Proteomes" id="UP000049023">
    <property type="component" value="Unassembled WGS sequence"/>
</dbReference>
<dbReference type="Proteomes" id="UP000050164">
    <property type="component" value="Unassembled WGS sequence"/>
</dbReference>
<feature type="region of interest" description="Disordered" evidence="1">
    <location>
        <begin position="70"/>
        <end position="99"/>
    </location>
</feature>
<keyword evidence="2" id="KW-1133">Transmembrane helix</keyword>
<dbReference type="RefSeq" id="WP_003917120.1">
    <property type="nucleotide sequence ID" value="NZ_AP017901.1"/>
</dbReference>
<evidence type="ECO:0000313" key="8">
    <source>
        <dbReference type="EMBL" id="CKR92935.1"/>
    </source>
</evidence>
<evidence type="ECO:0000256" key="1">
    <source>
        <dbReference type="SAM" id="MobiDB-lite"/>
    </source>
</evidence>
<dbReference type="SMR" id="A0A0E8VUH0"/>
<feature type="compositionally biased region" description="Low complexity" evidence="1">
    <location>
        <begin position="7"/>
        <end position="19"/>
    </location>
</feature>
<evidence type="ECO:0000313" key="14">
    <source>
        <dbReference type="EMBL" id="VCU51353.1"/>
    </source>
</evidence>
<evidence type="ECO:0000313" key="21">
    <source>
        <dbReference type="Proteomes" id="UP000050139"/>
    </source>
</evidence>
<evidence type="ECO:0000313" key="5">
    <source>
        <dbReference type="EMBL" id="CFR67387.1"/>
    </source>
</evidence>
<name>A0A0E8VUH0_MYCTX</name>
<dbReference type="Proteomes" id="UP000189452">
    <property type="component" value="Chromosome"/>
</dbReference>
<evidence type="ECO:0000313" key="10">
    <source>
        <dbReference type="EMBL" id="COV65778.1"/>
    </source>
</evidence>
<evidence type="ECO:0000313" key="22">
    <source>
        <dbReference type="Proteomes" id="UP000050164"/>
    </source>
</evidence>
<dbReference type="Proteomes" id="UP000048600">
    <property type="component" value="Unassembled WGS sequence"/>
</dbReference>
<evidence type="ECO:0000313" key="20">
    <source>
        <dbReference type="Proteomes" id="UP000049023"/>
    </source>
</evidence>
<evidence type="ECO:0000256" key="2">
    <source>
        <dbReference type="SAM" id="Phobius"/>
    </source>
</evidence>
<dbReference type="Proteomes" id="UP000046680">
    <property type="component" value="Unassembled WGS sequence"/>
</dbReference>
<feature type="domain" description="DUF732" evidence="3">
    <location>
        <begin position="103"/>
        <end position="171"/>
    </location>
</feature>
<feature type="transmembrane region" description="Helical" evidence="2">
    <location>
        <begin position="38"/>
        <end position="62"/>
    </location>
</feature>
<evidence type="ECO:0000313" key="17">
    <source>
        <dbReference type="Proteomes" id="UP000046947"/>
    </source>
</evidence>
<reference evidence="13 23" key="5">
    <citation type="submission" date="2017-02" db="EMBL/GenBank/DDBJ databases">
        <title>Protein polymorphisms may explain contrasting epidemiological fitness of two variants of a multidrug-resistant Mycobacterium tuberculosis strain.</title>
        <authorList>
            <person name="Bigi M.M."/>
            <person name="Lopez B."/>
            <person name="Blanco F.C."/>
            <person name="Sasiain M.C."/>
            <person name="De La Barrera S."/>
            <person name="Ritacco V."/>
            <person name="Bigi F."/>
            <person name="Soria M.A."/>
        </authorList>
    </citation>
    <scope>NUCLEOTIDE SEQUENCE [LARGE SCALE GENOMIC DNA]</scope>
    <source>
        <strain evidence="13 23">6548</strain>
    </source>
</reference>
<dbReference type="EMBL" id="COPH01000018">
    <property type="protein sequence ID" value="CLW39600.1"/>
    <property type="molecule type" value="Genomic_DNA"/>
</dbReference>
<reference evidence="10" key="1">
    <citation type="submission" date="2015-03" db="EMBL/GenBank/DDBJ databases">
        <authorList>
            <person name="Murphy D."/>
        </authorList>
    </citation>
    <scope>NUCLEOTIDE SEQUENCE [LARGE SCALE GENOMIC DNA]</scope>
    <source>
        <strain evidence="10">K00500041</strain>
    </source>
</reference>
<dbReference type="EMBL" id="LR027516">
    <property type="protein sequence ID" value="VCU51353.1"/>
    <property type="molecule type" value="Genomic_DNA"/>
</dbReference>
<feature type="region of interest" description="Disordered" evidence="1">
    <location>
        <begin position="1"/>
        <end position="21"/>
    </location>
</feature>
<evidence type="ECO:0000313" key="13">
    <source>
        <dbReference type="EMBL" id="OMH61011.1"/>
    </source>
</evidence>
<sequence length="181" mass="18749">MRDEPPTDTAAAPTTGAAPEIDTAREYEVTAEYQSWRVVWGSAAALLTVGVGIGAAILLGWFTLAHRHPDQPGAAATPPPAGLTTRSAPTAAPPSTLQSPDLDSVFLGNLHDRGISFTNPDAAVYNGKMVCTNLGGGMTVQQVVEALQSSSPALGDRTTAYVAVSIRTYCPKYDAVLPPGS</sequence>
<dbReference type="EMBL" id="JAGIZI010000015">
    <property type="protein sequence ID" value="MBP0683680.1"/>
    <property type="molecule type" value="Genomic_DNA"/>
</dbReference>
<dbReference type="InterPro" id="IPR007969">
    <property type="entry name" value="DUF732"/>
</dbReference>